<sequence length="696" mass="77573">MRIKKVRVQGFRLLRDVELMLEDTATVVVGRNNSGKTSLTDVFRCFGSSGSSFRLQDFSAADRTKFAAARNARLAGAAPQDVLAMLPTIAVTITMSYDKAAPDIGPMSSFMIDLDPNSDIAIAHIIYAPRLSYLSNLLDFEADTEASEPEVDFYRHIKEMIGSAYEIEVWAIDPTAPKNRRRLDTQHLNALIKWDLVRAQRTLDHFSHGDAEVIGKLLGSLYKTAKAPTAAAADQLLAAQLKSSVEGIERGVQKDFDAVLTGLLPAMDVLGFPGPNDTKLRPETVLNVEALLNDHTKVVYASDDGVHLPEGYNGLGTRNLIYMLLQLQSFHKEYRARETRPNTHLIFIEEPEAHLHPQMQEVFIAQLHKAVAKLSEEYPDEPAWKVQFVITTHSPHVANAATFEAVRYFLNADPVAGARQTKVKDFKKGMATIPPADKEFLHQYMTLTKCDLYFADKAIMVEGTTERILLPKLRDLVDLELPSEHKLARQYVTTMEVGGAYAHLFYPLIDFLELKTLVITDIDSVRAVATKTKAGMDTTKYKKCLVVDGERTSNLAIRHWFNTNFSSNPPHIKPLDLLTKADEEKTSGVRRLAYQIPEVKGTDVCARSFEDALVLANPKRFELEDDGSMASDAWEMAKDMGKADTALQFAIREKDWTAPRYIREGLAWLAEPPPPASGLPPIQPPDTDSKLPEVTP</sequence>
<keyword evidence="4" id="KW-0540">Nuclease</keyword>
<evidence type="ECO:0000313" key="4">
    <source>
        <dbReference type="EMBL" id="RHZ91564.1"/>
    </source>
</evidence>
<accession>A0AAX1UG85</accession>
<dbReference type="CDD" id="cd01026">
    <property type="entry name" value="TOPRIM_OLD"/>
    <property type="match status" value="1"/>
</dbReference>
<dbReference type="InterPro" id="IPR051396">
    <property type="entry name" value="Bact_Antivir_Def_Nuclease"/>
</dbReference>
<reference evidence="4 5" key="1">
    <citation type="submission" date="2018-08" db="EMBL/GenBank/DDBJ databases">
        <title>Draft genome sequence of Rhodobacter sphaeroides FY.</title>
        <authorList>
            <person name="Rayyan A."/>
            <person name="Meyer T.E."/>
            <person name="Kyndt J.A."/>
        </authorList>
    </citation>
    <scope>NUCLEOTIDE SEQUENCE [LARGE SCALE GENOMIC DNA]</scope>
    <source>
        <strain evidence="4 5">FY</strain>
    </source>
</reference>
<dbReference type="PANTHER" id="PTHR43581:SF4">
    <property type="entry name" value="ATP_GTP PHOSPHATASE"/>
    <property type="match status" value="1"/>
</dbReference>
<organism evidence="4 5">
    <name type="scientific">Cereibacter sphaeroides</name>
    <name type="common">Rhodobacter sphaeroides</name>
    <dbReference type="NCBI Taxonomy" id="1063"/>
    <lineage>
        <taxon>Bacteria</taxon>
        <taxon>Pseudomonadati</taxon>
        <taxon>Pseudomonadota</taxon>
        <taxon>Alphaproteobacteria</taxon>
        <taxon>Rhodobacterales</taxon>
        <taxon>Paracoccaceae</taxon>
        <taxon>Cereibacter</taxon>
    </lineage>
</organism>
<dbReference type="PANTHER" id="PTHR43581">
    <property type="entry name" value="ATP/GTP PHOSPHATASE"/>
    <property type="match status" value="1"/>
</dbReference>
<dbReference type="Gene3D" id="3.40.50.300">
    <property type="entry name" value="P-loop containing nucleotide triphosphate hydrolases"/>
    <property type="match status" value="2"/>
</dbReference>
<dbReference type="InterPro" id="IPR034139">
    <property type="entry name" value="TOPRIM_OLD"/>
</dbReference>
<feature type="domain" description="Endonuclease GajA/Old nuclease/RecF-like AAA" evidence="2">
    <location>
        <begin position="1"/>
        <end position="398"/>
    </location>
</feature>
<gene>
    <name evidence="4" type="ORF">D1114_19830</name>
</gene>
<feature type="region of interest" description="Disordered" evidence="1">
    <location>
        <begin position="669"/>
        <end position="696"/>
    </location>
</feature>
<proteinExistence type="predicted"/>
<evidence type="ECO:0000256" key="1">
    <source>
        <dbReference type="SAM" id="MobiDB-lite"/>
    </source>
</evidence>
<keyword evidence="4" id="KW-0378">Hydrolase</keyword>
<comment type="caution">
    <text evidence="4">The sequence shown here is derived from an EMBL/GenBank/DDBJ whole genome shotgun (WGS) entry which is preliminary data.</text>
</comment>
<evidence type="ECO:0000313" key="5">
    <source>
        <dbReference type="Proteomes" id="UP000266305"/>
    </source>
</evidence>
<name>A0AAX1UG85_CERSP</name>
<protein>
    <submittedName>
        <fullName evidence="4">ATP-dependent endonuclease</fullName>
    </submittedName>
</protein>
<dbReference type="AlphaFoldDB" id="A0AAX1UG85"/>
<dbReference type="EMBL" id="QWGP01000032">
    <property type="protein sequence ID" value="RHZ91564.1"/>
    <property type="molecule type" value="Genomic_DNA"/>
</dbReference>
<evidence type="ECO:0000259" key="3">
    <source>
        <dbReference type="Pfam" id="PF20469"/>
    </source>
</evidence>
<keyword evidence="4" id="KW-0255">Endonuclease</keyword>
<dbReference type="InterPro" id="IPR041685">
    <property type="entry name" value="AAA_GajA/Old/RecF-like"/>
</dbReference>
<dbReference type="InterPro" id="IPR027417">
    <property type="entry name" value="P-loop_NTPase"/>
</dbReference>
<evidence type="ECO:0000259" key="2">
    <source>
        <dbReference type="Pfam" id="PF13175"/>
    </source>
</evidence>
<dbReference type="Pfam" id="PF20469">
    <property type="entry name" value="OLD-like_TOPRIM"/>
    <property type="match status" value="1"/>
</dbReference>
<dbReference type="GO" id="GO:0004519">
    <property type="term" value="F:endonuclease activity"/>
    <property type="evidence" value="ECO:0007669"/>
    <property type="project" value="UniProtKB-KW"/>
</dbReference>
<feature type="compositionally biased region" description="Basic and acidic residues" evidence="1">
    <location>
        <begin position="687"/>
        <end position="696"/>
    </location>
</feature>
<dbReference type="Pfam" id="PF13175">
    <property type="entry name" value="AAA_15"/>
    <property type="match status" value="1"/>
</dbReference>
<dbReference type="Proteomes" id="UP000266305">
    <property type="component" value="Unassembled WGS sequence"/>
</dbReference>
<feature type="domain" description="OLD protein-like TOPRIM" evidence="3">
    <location>
        <begin position="454"/>
        <end position="523"/>
    </location>
</feature>
<dbReference type="SUPFAM" id="SSF52540">
    <property type="entry name" value="P-loop containing nucleoside triphosphate hydrolases"/>
    <property type="match status" value="1"/>
</dbReference>
<dbReference type="RefSeq" id="WP_119001187.1">
    <property type="nucleotide sequence ID" value="NZ_QWGP01000032.1"/>
</dbReference>
<feature type="compositionally biased region" description="Pro residues" evidence="1">
    <location>
        <begin position="671"/>
        <end position="684"/>
    </location>
</feature>